<gene>
    <name evidence="1" type="ORF">HJG59_009367</name>
</gene>
<dbReference type="InParanoid" id="A0A7J8DBY6"/>
<organism evidence="1 2">
    <name type="scientific">Molossus molossus</name>
    <name type="common">Pallas' mastiff bat</name>
    <name type="synonym">Vespertilio molossus</name>
    <dbReference type="NCBI Taxonomy" id="27622"/>
    <lineage>
        <taxon>Eukaryota</taxon>
        <taxon>Metazoa</taxon>
        <taxon>Chordata</taxon>
        <taxon>Craniata</taxon>
        <taxon>Vertebrata</taxon>
        <taxon>Euteleostomi</taxon>
        <taxon>Mammalia</taxon>
        <taxon>Eutheria</taxon>
        <taxon>Laurasiatheria</taxon>
        <taxon>Chiroptera</taxon>
        <taxon>Yangochiroptera</taxon>
        <taxon>Molossidae</taxon>
        <taxon>Molossus</taxon>
    </lineage>
</organism>
<dbReference type="AlphaFoldDB" id="A0A7J8DBY6"/>
<proteinExistence type="predicted"/>
<keyword evidence="2" id="KW-1185">Reference proteome</keyword>
<accession>A0A7J8DBY6</accession>
<protein>
    <submittedName>
        <fullName evidence="1">Uncharacterized protein</fullName>
    </submittedName>
</protein>
<dbReference type="EMBL" id="JACASF010000018">
    <property type="protein sequence ID" value="KAF6420638.1"/>
    <property type="molecule type" value="Genomic_DNA"/>
</dbReference>
<comment type="caution">
    <text evidence="1">The sequence shown here is derived from an EMBL/GenBank/DDBJ whole genome shotgun (WGS) entry which is preliminary data.</text>
</comment>
<reference evidence="1 2" key="1">
    <citation type="journal article" date="2020" name="Nature">
        <title>Six reference-quality genomes reveal evolution of bat adaptations.</title>
        <authorList>
            <person name="Jebb D."/>
            <person name="Huang Z."/>
            <person name="Pippel M."/>
            <person name="Hughes G.M."/>
            <person name="Lavrichenko K."/>
            <person name="Devanna P."/>
            <person name="Winkler S."/>
            <person name="Jermiin L.S."/>
            <person name="Skirmuntt E.C."/>
            <person name="Katzourakis A."/>
            <person name="Burkitt-Gray L."/>
            <person name="Ray D.A."/>
            <person name="Sullivan K.A.M."/>
            <person name="Roscito J.G."/>
            <person name="Kirilenko B.M."/>
            <person name="Davalos L.M."/>
            <person name="Corthals A.P."/>
            <person name="Power M.L."/>
            <person name="Jones G."/>
            <person name="Ransome R.D."/>
            <person name="Dechmann D.K.N."/>
            <person name="Locatelli A.G."/>
            <person name="Puechmaille S.J."/>
            <person name="Fedrigo O."/>
            <person name="Jarvis E.D."/>
            <person name="Hiller M."/>
            <person name="Vernes S.C."/>
            <person name="Myers E.W."/>
            <person name="Teeling E.C."/>
        </authorList>
    </citation>
    <scope>NUCLEOTIDE SEQUENCE [LARGE SCALE GENOMIC DNA]</scope>
    <source>
        <strain evidence="1">MMolMol1</strain>
        <tissue evidence="1">Muscle</tissue>
    </source>
</reference>
<sequence>MSTVLEQIGRGHHLLFREGGAFTPDFKDRVSKYGKFLDLQSLMWQHLGDGWHDWKNQAEKARPPPHSPTVTVDRGLAGALFTPVGLAFFEHIKHISCPGWFGSAVRVLACGPERPGFGSC</sequence>
<name>A0A7J8DBY6_MOLMO</name>
<evidence type="ECO:0000313" key="2">
    <source>
        <dbReference type="Proteomes" id="UP000550707"/>
    </source>
</evidence>
<evidence type="ECO:0000313" key="1">
    <source>
        <dbReference type="EMBL" id="KAF6420638.1"/>
    </source>
</evidence>
<dbReference type="Proteomes" id="UP000550707">
    <property type="component" value="Unassembled WGS sequence"/>
</dbReference>